<keyword evidence="2" id="KW-1185">Reference proteome</keyword>
<dbReference type="EMBL" id="QKRW01000008">
    <property type="protein sequence ID" value="RAL65917.1"/>
    <property type="molecule type" value="Genomic_DNA"/>
</dbReference>
<evidence type="ECO:0000313" key="1">
    <source>
        <dbReference type="EMBL" id="RAL65917.1"/>
    </source>
</evidence>
<dbReference type="OrthoDB" id="3035230at2759"/>
<dbReference type="Proteomes" id="UP000249056">
    <property type="component" value="Unassembled WGS sequence"/>
</dbReference>
<proteinExistence type="predicted"/>
<gene>
    <name evidence="1" type="ORF">DID88_005579</name>
</gene>
<name>A0A395J070_9HELO</name>
<organism evidence="1 2">
    <name type="scientific">Monilinia fructigena</name>
    <dbReference type="NCBI Taxonomy" id="38457"/>
    <lineage>
        <taxon>Eukaryota</taxon>
        <taxon>Fungi</taxon>
        <taxon>Dikarya</taxon>
        <taxon>Ascomycota</taxon>
        <taxon>Pezizomycotina</taxon>
        <taxon>Leotiomycetes</taxon>
        <taxon>Helotiales</taxon>
        <taxon>Sclerotiniaceae</taxon>
        <taxon>Monilinia</taxon>
    </lineage>
</organism>
<protein>
    <submittedName>
        <fullName evidence="1">Uncharacterized protein</fullName>
    </submittedName>
</protein>
<sequence length="594" mass="68043">MDEAFEIVDHPDGYHVSELGGDRRAIQPLVAAMRATVQENKRSRKGPIFHADLILSDPTGKDFGMNIIYEIFSRGLPNERRKETCEICERFIRDFGNLCYISDNATLVPLVWPGEDIVPDYYRRAVANVRRLFEGRPLGQEFHHNLETRSHWSAYQARKARMTDTYAHMDVDTLGNSRSVYRSTESEELAKVLERIIADNDEQTIDRTYKLLAHDLLPHTKPYKTWILWLKNADAAIKVRNKLGNPDRKVLMARYAFLAAEGCLASLLNGELAKLMSYVNLGEDIMLIIPKWIALVNPQEGISLSDVARTTSRLISDMGYNTTCFYRSFIKLSQIPSSAQLWADPYKPSFVPQPSSFRPLDTTRSSFLATLRDSLDRAPIKQICFRKFCLEVIPQIVSLSAHITQESKHAENFHFFTTGIDDPTGRTKPIFSFQQPGKHTASWFEATHVTSPEQVNLSAGWVKVKGIVSFPHMWDHIQVYRKSVAEFFDPRVERGFAKNGLDMKFLLVLEGMNDQHGKGSDLTSEFLNEDLKCFSRDNIEIYRDWRSMRDSYARGHVGGVAVEYRDFRTVMLGVRLKSGGFVRYEVVQYKYFTG</sequence>
<reference evidence="1 2" key="1">
    <citation type="submission" date="2018-06" db="EMBL/GenBank/DDBJ databases">
        <title>Genome Sequence of the Brown Rot Fungal Pathogen Monilinia fructigena.</title>
        <authorList>
            <person name="Landi L."/>
            <person name="De Miccolis Angelini R.M."/>
            <person name="Pollastro S."/>
            <person name="Abate D."/>
            <person name="Faretra F."/>
            <person name="Romanazzi G."/>
        </authorList>
    </citation>
    <scope>NUCLEOTIDE SEQUENCE [LARGE SCALE GENOMIC DNA]</scope>
    <source>
        <strain evidence="1 2">Mfrg269</strain>
    </source>
</reference>
<accession>A0A395J070</accession>
<comment type="caution">
    <text evidence="1">The sequence shown here is derived from an EMBL/GenBank/DDBJ whole genome shotgun (WGS) entry which is preliminary data.</text>
</comment>
<dbReference type="AlphaFoldDB" id="A0A395J070"/>
<evidence type="ECO:0000313" key="2">
    <source>
        <dbReference type="Proteomes" id="UP000249056"/>
    </source>
</evidence>